<proteinExistence type="inferred from homology"/>
<dbReference type="EMBL" id="AP028914">
    <property type="protein sequence ID" value="BES95061.1"/>
    <property type="molecule type" value="Genomic_DNA"/>
</dbReference>
<evidence type="ECO:0000313" key="7">
    <source>
        <dbReference type="EMBL" id="BES95061.1"/>
    </source>
</evidence>
<organism evidence="7 8">
    <name type="scientific">Nesidiocoris tenuis</name>
    <dbReference type="NCBI Taxonomy" id="355587"/>
    <lineage>
        <taxon>Eukaryota</taxon>
        <taxon>Metazoa</taxon>
        <taxon>Ecdysozoa</taxon>
        <taxon>Arthropoda</taxon>
        <taxon>Hexapoda</taxon>
        <taxon>Insecta</taxon>
        <taxon>Pterygota</taxon>
        <taxon>Neoptera</taxon>
        <taxon>Paraneoptera</taxon>
        <taxon>Hemiptera</taxon>
        <taxon>Heteroptera</taxon>
        <taxon>Panheteroptera</taxon>
        <taxon>Cimicomorpha</taxon>
        <taxon>Miridae</taxon>
        <taxon>Dicyphina</taxon>
        <taxon>Nesidiocoris</taxon>
    </lineage>
</organism>
<dbReference type="InterPro" id="IPR007854">
    <property type="entry name" value="Fip1_dom"/>
</dbReference>
<evidence type="ECO:0000313" key="8">
    <source>
        <dbReference type="Proteomes" id="UP001307889"/>
    </source>
</evidence>
<evidence type="ECO:0000256" key="1">
    <source>
        <dbReference type="ARBA" id="ARBA00004123"/>
    </source>
</evidence>
<reference evidence="7 8" key="1">
    <citation type="submission" date="2023-09" db="EMBL/GenBank/DDBJ databases">
        <title>Nesidiocoris tenuis whole genome shotgun sequence.</title>
        <authorList>
            <person name="Shibata T."/>
            <person name="Shimoda M."/>
            <person name="Kobayashi T."/>
            <person name="Uehara T."/>
        </authorList>
    </citation>
    <scope>NUCLEOTIDE SEQUENCE [LARGE SCALE GENOMIC DNA]</scope>
    <source>
        <strain evidence="7 8">Japan</strain>
    </source>
</reference>
<dbReference type="Pfam" id="PF05182">
    <property type="entry name" value="Fip1"/>
    <property type="match status" value="1"/>
</dbReference>
<dbReference type="Proteomes" id="UP001307889">
    <property type="component" value="Chromosome 6"/>
</dbReference>
<feature type="compositionally biased region" description="Basic residues" evidence="5">
    <location>
        <begin position="420"/>
        <end position="429"/>
    </location>
</feature>
<keyword evidence="8" id="KW-1185">Reference proteome</keyword>
<evidence type="ECO:0000256" key="4">
    <source>
        <dbReference type="ARBA" id="ARBA00023242"/>
    </source>
</evidence>
<feature type="compositionally biased region" description="Basic and acidic residues" evidence="5">
    <location>
        <begin position="398"/>
        <end position="419"/>
    </location>
</feature>
<feature type="compositionally biased region" description="Basic residues" evidence="5">
    <location>
        <begin position="437"/>
        <end position="462"/>
    </location>
</feature>
<dbReference type="InterPro" id="IPR051187">
    <property type="entry name" value="Pre-mRNA_3'-end_processing_reg"/>
</dbReference>
<evidence type="ECO:0000256" key="3">
    <source>
        <dbReference type="ARBA" id="ARBA00022664"/>
    </source>
</evidence>
<evidence type="ECO:0000259" key="6">
    <source>
        <dbReference type="Pfam" id="PF05182"/>
    </source>
</evidence>
<sequence>MAEVDDINEDQWLYGEGGEAGPVIPNTEPRGDAPMDEEPAMETPEAGAESEPFEPAQLLDPVKESELKPPGEDDFLPAPGTEEPAPPGEGSPKEGVEEGEDDDDDDDSEDDIRVTIGDIKTAPPQYSGLNKMRGAVLSSGLDKHIKVGKFSIDEFESIGSINGYPAHEFSIDAMEEKPWRKPGADITDYFNYGFNEDTWRAYCERQKTLRVHESGVGLGGLGVPRNSSLVNVITDNSKYIGGGTGGQPTGVPSMVQPGTAGVRKPAPPVGAIAGARRTTGVIDVIGAGVASRRTTDSPPPQENVIQVMSSDRRDYGKSFDLSVPPPGFDAPPPGVIPPPVMPGYPPLGYHGEYYGPDNNMEYYSSSYEPTQDMLRWGGSESSSAGKEELPGGITIKQEPIDKGYKDSRERERERSDRHKDRSHRHRSRSRSTDRDRRSSRKHKSRSRSPGHRSHKKKKSKKSEKRDNGSGD</sequence>
<feature type="compositionally biased region" description="Basic and acidic residues" evidence="5">
    <location>
        <begin position="61"/>
        <end position="71"/>
    </location>
</feature>
<keyword evidence="4" id="KW-0539">Nucleus</keyword>
<gene>
    <name evidence="7" type="ORF">NTJ_07871</name>
</gene>
<comment type="similarity">
    <text evidence="2">Belongs to the FIP1 family.</text>
</comment>
<feature type="domain" description="Pre-mRNA polyadenylation factor Fip1" evidence="6">
    <location>
        <begin position="169"/>
        <end position="210"/>
    </location>
</feature>
<evidence type="ECO:0000256" key="2">
    <source>
        <dbReference type="ARBA" id="ARBA00007459"/>
    </source>
</evidence>
<accession>A0ABN7AS79</accession>
<feature type="region of interest" description="Disordered" evidence="5">
    <location>
        <begin position="1"/>
        <end position="111"/>
    </location>
</feature>
<protein>
    <submittedName>
        <fullName evidence="7">Fip1 motif</fullName>
    </submittedName>
</protein>
<dbReference type="PANTHER" id="PTHR13484:SF0">
    <property type="entry name" value="PRE-MRNA 3'-END-PROCESSING FACTOR FIP1"/>
    <property type="match status" value="1"/>
</dbReference>
<comment type="subcellular location">
    <subcellularLocation>
        <location evidence="1">Nucleus</location>
    </subcellularLocation>
</comment>
<keyword evidence="3" id="KW-0507">mRNA processing</keyword>
<name>A0ABN7AS79_9HEMI</name>
<dbReference type="PANTHER" id="PTHR13484">
    <property type="entry name" value="FIP1-LIKE 1 PROTEIN"/>
    <property type="match status" value="1"/>
</dbReference>
<feature type="region of interest" description="Disordered" evidence="5">
    <location>
        <begin position="373"/>
        <end position="471"/>
    </location>
</feature>
<feature type="compositionally biased region" description="Acidic residues" evidence="5">
    <location>
        <begin position="97"/>
        <end position="110"/>
    </location>
</feature>
<evidence type="ECO:0000256" key="5">
    <source>
        <dbReference type="SAM" id="MobiDB-lite"/>
    </source>
</evidence>